<evidence type="ECO:0000259" key="1">
    <source>
        <dbReference type="Pfam" id="PF00270"/>
    </source>
</evidence>
<dbReference type="SUPFAM" id="SSF52540">
    <property type="entry name" value="P-loop containing nucleoside triphosphate hydrolases"/>
    <property type="match status" value="1"/>
</dbReference>
<keyword evidence="2" id="KW-0547">Nucleotide-binding</keyword>
<keyword evidence="2" id="KW-0067">ATP-binding</keyword>
<keyword evidence="3" id="KW-1185">Reference proteome</keyword>
<keyword evidence="2" id="KW-0378">Hydrolase</keyword>
<dbReference type="EC" id="3.6.4.13" evidence="2"/>
<dbReference type="GO" id="GO:0005524">
    <property type="term" value="F:ATP binding"/>
    <property type="evidence" value="ECO:0007669"/>
    <property type="project" value="InterPro"/>
</dbReference>
<proteinExistence type="predicted"/>
<evidence type="ECO:0000313" key="2">
    <source>
        <dbReference type="EMBL" id="KAJ7381638.1"/>
    </source>
</evidence>
<dbReference type="AlphaFoldDB" id="A0A9W9ZJ44"/>
<dbReference type="OrthoDB" id="10259640at2759"/>
<accession>A0A9W9ZJ44</accession>
<name>A0A9W9ZJ44_9CNID</name>
<dbReference type="GO" id="GO:0003676">
    <property type="term" value="F:nucleic acid binding"/>
    <property type="evidence" value="ECO:0007669"/>
    <property type="project" value="InterPro"/>
</dbReference>
<reference evidence="2" key="1">
    <citation type="submission" date="2023-01" db="EMBL/GenBank/DDBJ databases">
        <title>Genome assembly of the deep-sea coral Lophelia pertusa.</title>
        <authorList>
            <person name="Herrera S."/>
            <person name="Cordes E."/>
        </authorList>
    </citation>
    <scope>NUCLEOTIDE SEQUENCE</scope>
    <source>
        <strain evidence="2">USNM1676648</strain>
        <tissue evidence="2">Polyp</tissue>
    </source>
</reference>
<dbReference type="EMBL" id="MU826139">
    <property type="protein sequence ID" value="KAJ7381638.1"/>
    <property type="molecule type" value="Genomic_DNA"/>
</dbReference>
<dbReference type="Pfam" id="PF00270">
    <property type="entry name" value="DEAD"/>
    <property type="match status" value="1"/>
</dbReference>
<feature type="domain" description="DEAD/DEAH-box helicase" evidence="1">
    <location>
        <begin position="8"/>
        <end position="42"/>
    </location>
</feature>
<dbReference type="GO" id="GO:0003724">
    <property type="term" value="F:RNA helicase activity"/>
    <property type="evidence" value="ECO:0007669"/>
    <property type="project" value="UniProtKB-EC"/>
</dbReference>
<keyword evidence="2" id="KW-0347">Helicase</keyword>
<protein>
    <submittedName>
        <fullName evidence="2">ATP-dependent RNA helicase ddx18</fullName>
        <ecNumber evidence="2">3.6.4.13</ecNumber>
    </submittedName>
</protein>
<sequence>MGFTNMMEIQHKSIVPLLKGRDLLGAARTGSGKTLAFPYPSCGTDVQTQLQAKKWHWSDHNLPHKRAVPSDIRRGTRLAQVP</sequence>
<evidence type="ECO:0000313" key="3">
    <source>
        <dbReference type="Proteomes" id="UP001163046"/>
    </source>
</evidence>
<dbReference type="Proteomes" id="UP001163046">
    <property type="component" value="Unassembled WGS sequence"/>
</dbReference>
<comment type="caution">
    <text evidence="2">The sequence shown here is derived from an EMBL/GenBank/DDBJ whole genome shotgun (WGS) entry which is preliminary data.</text>
</comment>
<dbReference type="InterPro" id="IPR011545">
    <property type="entry name" value="DEAD/DEAH_box_helicase_dom"/>
</dbReference>
<dbReference type="InterPro" id="IPR027417">
    <property type="entry name" value="P-loop_NTPase"/>
</dbReference>
<gene>
    <name evidence="2" type="primary">DDX18_4</name>
    <name evidence="2" type="ORF">OS493_039965</name>
</gene>
<organism evidence="2 3">
    <name type="scientific">Desmophyllum pertusum</name>
    <dbReference type="NCBI Taxonomy" id="174260"/>
    <lineage>
        <taxon>Eukaryota</taxon>
        <taxon>Metazoa</taxon>
        <taxon>Cnidaria</taxon>
        <taxon>Anthozoa</taxon>
        <taxon>Hexacorallia</taxon>
        <taxon>Scleractinia</taxon>
        <taxon>Caryophylliina</taxon>
        <taxon>Caryophylliidae</taxon>
        <taxon>Desmophyllum</taxon>
    </lineage>
</organism>
<dbReference type="GO" id="GO:0016787">
    <property type="term" value="F:hydrolase activity"/>
    <property type="evidence" value="ECO:0007669"/>
    <property type="project" value="UniProtKB-KW"/>
</dbReference>
<dbReference type="Gene3D" id="3.40.50.300">
    <property type="entry name" value="P-loop containing nucleotide triphosphate hydrolases"/>
    <property type="match status" value="1"/>
</dbReference>